<gene>
    <name evidence="3" type="ORF">NLI96_g7784</name>
</gene>
<dbReference type="PIRSF" id="PIRSF037309">
    <property type="entry name" value="PP2A_PR55"/>
    <property type="match status" value="1"/>
</dbReference>
<dbReference type="SUPFAM" id="SSF50978">
    <property type="entry name" value="WD40 repeat-like"/>
    <property type="match status" value="1"/>
</dbReference>
<keyword evidence="1" id="KW-0853">WD repeat</keyword>
<keyword evidence="4" id="KW-1185">Reference proteome</keyword>
<dbReference type="PROSITE" id="PS01024">
    <property type="entry name" value="PR55_1"/>
    <property type="match status" value="1"/>
</dbReference>
<dbReference type="AlphaFoldDB" id="A0AAD5UYQ1"/>
<proteinExistence type="predicted"/>
<dbReference type="PANTHER" id="PTHR11871">
    <property type="entry name" value="PROTEIN PHOSPHATASE PP2A REGULATORY SUBUNIT B"/>
    <property type="match status" value="1"/>
</dbReference>
<dbReference type="InterPro" id="IPR015943">
    <property type="entry name" value="WD40/YVTN_repeat-like_dom_sf"/>
</dbReference>
<dbReference type="GO" id="GO:0019888">
    <property type="term" value="F:protein phosphatase regulator activity"/>
    <property type="evidence" value="ECO:0007669"/>
    <property type="project" value="InterPro"/>
</dbReference>
<sequence length="418" mass="48279">MTEPHPPFTLITQKKGCEYKFYTEFQSHEPEFDYLKSLEIEEKINKIKWCRRQNAAHFLLSTNGPFHTYHPPASPPHSVLILFLDKTIKLWKVFEKSLRVVSESNLHDGQRQLPPPTLPAHLRLPRMTQQDNIIAAVPRKVYSNAHAYHIHSISVNSDQETYISADDLRINLWNLNISDQSFNIVDIKPANMEELTEVITAAEFHPSQCNMFMYSSSKSNIKLADMRESALCDRHAKMFEEEEDPTNRSFFSEIISSISDVKFSHDGRYILSRDYLSLKIWDINMENRPIKTIPIHDHLRGKLCDLYENDCIFDKFECTWGGDDKHILTGSYHNYFRIYDVDTLNDVVLQADKSAFKAKKIGGPLPGNKLIGKNGVRPGGLRENMALDTLDFNKKILHASWHPRENTIAVRHPGYCGY</sequence>
<evidence type="ECO:0000256" key="2">
    <source>
        <dbReference type="ARBA" id="ARBA00022737"/>
    </source>
</evidence>
<dbReference type="InterPro" id="IPR036322">
    <property type="entry name" value="WD40_repeat_dom_sf"/>
</dbReference>
<comment type="caution">
    <text evidence="3">The sequence shown here is derived from an EMBL/GenBank/DDBJ whole genome shotgun (WGS) entry which is preliminary data.</text>
</comment>
<dbReference type="PRINTS" id="PR00600">
    <property type="entry name" value="PP2APR55"/>
</dbReference>
<dbReference type="InterPro" id="IPR018067">
    <property type="entry name" value="PP2A_PR55_CS"/>
</dbReference>
<evidence type="ECO:0000256" key="1">
    <source>
        <dbReference type="ARBA" id="ARBA00022574"/>
    </source>
</evidence>
<dbReference type="GO" id="GO:0000159">
    <property type="term" value="C:protein phosphatase type 2A complex"/>
    <property type="evidence" value="ECO:0007669"/>
    <property type="project" value="InterPro"/>
</dbReference>
<dbReference type="EMBL" id="JANAWD010000331">
    <property type="protein sequence ID" value="KAJ3481252.1"/>
    <property type="molecule type" value="Genomic_DNA"/>
</dbReference>
<reference evidence="3" key="1">
    <citation type="submission" date="2022-07" db="EMBL/GenBank/DDBJ databases">
        <title>Genome Sequence of Physisporinus lineatus.</title>
        <authorList>
            <person name="Buettner E."/>
        </authorList>
    </citation>
    <scope>NUCLEOTIDE SEQUENCE</scope>
    <source>
        <strain evidence="3">VT162</strain>
    </source>
</reference>
<protein>
    <recommendedName>
        <fullName evidence="5">Protein phosphatase PP2A regulatory subunit B</fullName>
    </recommendedName>
</protein>
<evidence type="ECO:0000313" key="4">
    <source>
        <dbReference type="Proteomes" id="UP001212997"/>
    </source>
</evidence>
<dbReference type="Gene3D" id="2.130.10.10">
    <property type="entry name" value="YVTN repeat-like/Quinoprotein amine dehydrogenase"/>
    <property type="match status" value="1"/>
</dbReference>
<dbReference type="InterPro" id="IPR000009">
    <property type="entry name" value="PP2A_PR55"/>
</dbReference>
<accession>A0AAD5UYQ1</accession>
<evidence type="ECO:0008006" key="5">
    <source>
        <dbReference type="Google" id="ProtNLM"/>
    </source>
</evidence>
<name>A0AAD5UYQ1_9APHY</name>
<evidence type="ECO:0000313" key="3">
    <source>
        <dbReference type="EMBL" id="KAJ3481252.1"/>
    </source>
</evidence>
<organism evidence="3 4">
    <name type="scientific">Meripilus lineatus</name>
    <dbReference type="NCBI Taxonomy" id="2056292"/>
    <lineage>
        <taxon>Eukaryota</taxon>
        <taxon>Fungi</taxon>
        <taxon>Dikarya</taxon>
        <taxon>Basidiomycota</taxon>
        <taxon>Agaricomycotina</taxon>
        <taxon>Agaricomycetes</taxon>
        <taxon>Polyporales</taxon>
        <taxon>Meripilaceae</taxon>
        <taxon>Meripilus</taxon>
    </lineage>
</organism>
<keyword evidence="2" id="KW-0677">Repeat</keyword>
<dbReference type="Proteomes" id="UP001212997">
    <property type="component" value="Unassembled WGS sequence"/>
</dbReference>